<dbReference type="STRING" id="5888.A0C8S3"/>
<dbReference type="HOGENOM" id="CLU_038085_0_1_1"/>
<dbReference type="FunCoup" id="A0C8S3">
    <property type="interactions" value="1095"/>
</dbReference>
<dbReference type="Pfam" id="PF01875">
    <property type="entry name" value="Memo"/>
    <property type="match status" value="1"/>
</dbReference>
<dbReference type="InterPro" id="IPR002737">
    <property type="entry name" value="MEMO1_fam"/>
</dbReference>
<dbReference type="PANTHER" id="PTHR11060">
    <property type="entry name" value="PROTEIN MEMO1"/>
    <property type="match status" value="1"/>
</dbReference>
<evidence type="ECO:0000256" key="2">
    <source>
        <dbReference type="SAM" id="MobiDB-lite"/>
    </source>
</evidence>
<dbReference type="NCBIfam" id="TIGR04336">
    <property type="entry name" value="AmmeMemoSam_B"/>
    <property type="match status" value="1"/>
</dbReference>
<protein>
    <submittedName>
        <fullName evidence="3">Uncharacterized protein</fullName>
    </submittedName>
</protein>
<dbReference type="GeneID" id="5020372"/>
<dbReference type="InParanoid" id="A0C8S3"/>
<evidence type="ECO:0000313" key="3">
    <source>
        <dbReference type="EMBL" id="CAK67190.1"/>
    </source>
</evidence>
<organism evidence="3 4">
    <name type="scientific">Paramecium tetraurelia</name>
    <dbReference type="NCBI Taxonomy" id="5888"/>
    <lineage>
        <taxon>Eukaryota</taxon>
        <taxon>Sar</taxon>
        <taxon>Alveolata</taxon>
        <taxon>Ciliophora</taxon>
        <taxon>Intramacronucleata</taxon>
        <taxon>Oligohymenophorea</taxon>
        <taxon>Peniculida</taxon>
        <taxon>Parameciidae</taxon>
        <taxon>Paramecium</taxon>
    </lineage>
</organism>
<dbReference type="EMBL" id="CT868051">
    <property type="protein sequence ID" value="CAK67190.1"/>
    <property type="molecule type" value="Genomic_DNA"/>
</dbReference>
<dbReference type="HAMAP" id="MF_00055">
    <property type="entry name" value="MEMO1"/>
    <property type="match status" value="1"/>
</dbReference>
<name>A0C8S3_PARTE</name>
<dbReference type="OrthoDB" id="417112at2759"/>
<dbReference type="PANTHER" id="PTHR11060:SF0">
    <property type="entry name" value="PROTEIN MEMO1"/>
    <property type="match status" value="1"/>
</dbReference>
<dbReference type="eggNOG" id="KOG3086">
    <property type="taxonomic scope" value="Eukaryota"/>
</dbReference>
<dbReference type="CDD" id="cd07361">
    <property type="entry name" value="MEMO_like"/>
    <property type="match status" value="1"/>
</dbReference>
<dbReference type="Gene3D" id="3.40.830.10">
    <property type="entry name" value="LigB-like"/>
    <property type="match status" value="1"/>
</dbReference>
<sequence length="345" mass="39943">MSEQSEEESQELQQKEEEQQQKSEVLQQGNKTEEQLQQIPYVHMLNNKYNVREAVHAGSWYSSKSNELKIQINCWLEQAKAEVTTVAQLKALVVPHAGYAYSGPTAAFSYKYLKKYPPSEKLKVFILGPCHYVYITQCCLTRQEIYETPLGNIKVDLETVKQLHEQGLFEQSDKDAEEEEHSIEMQLPFLAHILGTDNFTIIPIMVGSIDAKSEEYYGRLLSEYFDMDDTLFIISTDFCHWGTKFAYTYYNSADGEIFESIEKLDQKAMEHIELHDLDKFNDYLREYENNVCGKHCIAILLHCIAMSQNTHMMETKFIRYAQSCLVRDKKDSSVSYAAAITFLED</sequence>
<dbReference type="RefSeq" id="XP_001434587.1">
    <property type="nucleotide sequence ID" value="XM_001434550.2"/>
</dbReference>
<dbReference type="OMA" id="GNDHETH"/>
<evidence type="ECO:0000256" key="1">
    <source>
        <dbReference type="ARBA" id="ARBA00006315"/>
    </source>
</evidence>
<proteinExistence type="inferred from homology"/>
<evidence type="ECO:0000313" key="4">
    <source>
        <dbReference type="Proteomes" id="UP000000600"/>
    </source>
</evidence>
<dbReference type="Proteomes" id="UP000000600">
    <property type="component" value="Unassembled WGS sequence"/>
</dbReference>
<feature type="compositionally biased region" description="Acidic residues" evidence="2">
    <location>
        <begin position="1"/>
        <end position="10"/>
    </location>
</feature>
<feature type="region of interest" description="Disordered" evidence="2">
    <location>
        <begin position="1"/>
        <end position="31"/>
    </location>
</feature>
<dbReference type="AlphaFoldDB" id="A0C8S3"/>
<keyword evidence="4" id="KW-1185">Reference proteome</keyword>
<accession>A0C8S3</accession>
<reference evidence="3 4" key="1">
    <citation type="journal article" date="2006" name="Nature">
        <title>Global trends of whole-genome duplications revealed by the ciliate Paramecium tetraurelia.</title>
        <authorList>
            <consortium name="Genoscope"/>
            <person name="Aury J.-M."/>
            <person name="Jaillon O."/>
            <person name="Duret L."/>
            <person name="Noel B."/>
            <person name="Jubin C."/>
            <person name="Porcel B.M."/>
            <person name="Segurens B."/>
            <person name="Daubin V."/>
            <person name="Anthouard V."/>
            <person name="Aiach N."/>
            <person name="Arnaiz O."/>
            <person name="Billaut A."/>
            <person name="Beisson J."/>
            <person name="Blanc I."/>
            <person name="Bouhouche K."/>
            <person name="Camara F."/>
            <person name="Duharcourt S."/>
            <person name="Guigo R."/>
            <person name="Gogendeau D."/>
            <person name="Katinka M."/>
            <person name="Keller A.-M."/>
            <person name="Kissmehl R."/>
            <person name="Klotz C."/>
            <person name="Koll F."/>
            <person name="Le Moue A."/>
            <person name="Lepere C."/>
            <person name="Malinsky S."/>
            <person name="Nowacki M."/>
            <person name="Nowak J.K."/>
            <person name="Plattner H."/>
            <person name="Poulain J."/>
            <person name="Ruiz F."/>
            <person name="Serrano V."/>
            <person name="Zagulski M."/>
            <person name="Dessen P."/>
            <person name="Betermier M."/>
            <person name="Weissenbach J."/>
            <person name="Scarpelli C."/>
            <person name="Schachter V."/>
            <person name="Sperling L."/>
            <person name="Meyer E."/>
            <person name="Cohen J."/>
            <person name="Wincker P."/>
        </authorList>
    </citation>
    <scope>NUCLEOTIDE SEQUENCE [LARGE SCALE GENOMIC DNA]</scope>
    <source>
        <strain evidence="3 4">Stock d4-2</strain>
    </source>
</reference>
<gene>
    <name evidence="3" type="ORF">GSPATT00036325001</name>
</gene>
<comment type="similarity">
    <text evidence="1">Belongs to the MEMO1 family.</text>
</comment>
<dbReference type="KEGG" id="ptm:GSPATT00036325001"/>